<dbReference type="AlphaFoldDB" id="A0A8J3XTB3"/>
<protein>
    <submittedName>
        <fullName evidence="1">Uncharacterized protein</fullName>
    </submittedName>
</protein>
<dbReference type="Proteomes" id="UP000644610">
    <property type="component" value="Unassembled WGS sequence"/>
</dbReference>
<comment type="caution">
    <text evidence="1">The sequence shown here is derived from an EMBL/GenBank/DDBJ whole genome shotgun (WGS) entry which is preliminary data.</text>
</comment>
<dbReference type="EMBL" id="BOOQ01000030">
    <property type="protein sequence ID" value="GII48213.1"/>
    <property type="molecule type" value="Genomic_DNA"/>
</dbReference>
<keyword evidence="2" id="KW-1185">Reference proteome</keyword>
<evidence type="ECO:0000313" key="2">
    <source>
        <dbReference type="Proteomes" id="UP000644610"/>
    </source>
</evidence>
<dbReference type="RefSeq" id="WP_203977428.1">
    <property type="nucleotide sequence ID" value="NZ_BAAAKY010000045.1"/>
</dbReference>
<name>A0A8J3XTB3_9ACTN</name>
<organism evidence="1 2">
    <name type="scientific">Planotetraspora silvatica</name>
    <dbReference type="NCBI Taxonomy" id="234614"/>
    <lineage>
        <taxon>Bacteria</taxon>
        <taxon>Bacillati</taxon>
        <taxon>Actinomycetota</taxon>
        <taxon>Actinomycetes</taxon>
        <taxon>Streptosporangiales</taxon>
        <taxon>Streptosporangiaceae</taxon>
        <taxon>Planotetraspora</taxon>
    </lineage>
</organism>
<evidence type="ECO:0000313" key="1">
    <source>
        <dbReference type="EMBL" id="GII48213.1"/>
    </source>
</evidence>
<reference evidence="1" key="1">
    <citation type="submission" date="2021-01" db="EMBL/GenBank/DDBJ databases">
        <title>Whole genome shotgun sequence of Planotetraspora silvatica NBRC 100141.</title>
        <authorList>
            <person name="Komaki H."/>
            <person name="Tamura T."/>
        </authorList>
    </citation>
    <scope>NUCLEOTIDE SEQUENCE</scope>
    <source>
        <strain evidence="1">NBRC 100141</strain>
    </source>
</reference>
<accession>A0A8J3XTB3</accession>
<gene>
    <name evidence="1" type="ORF">Psi02_46370</name>
</gene>
<sequence length="203" mass="21973">MTSVGRRSALWAIFTLVVAMAGAVVLVPRLLGPDYAGTADEEVISVDASTRSALMEAADRFLEADPRLNEGDLLATDEPGLNPRVFCHEDLIEVRRKDPRLLVGVMTWCEELARRGNRLVSGTGYGVPQLLTMESVNGRFIVQDVDEPTDGASNISTTRAMFSPEGAPRAIELAGAGWDSENGIYEEARRTFGLPPDAEVVNP</sequence>
<proteinExistence type="predicted"/>